<sequence>MHIELVLWVVIGGNGSHQADLSEKTMQNFFKIFLANQFTYFALSPAIKISIVCFYRRVFAIQTFQWTSFAINTLIALWGAAIFIACGLQCRPLNAYWDHTVVGNCFDSNKYIIVNQVFNVLMDFVILALPIPMIWNLQRSWQDKLALNGVFAVGGVVCLASIYRIVVLFWINPADITYTVYEATLWTHIEPSIGLICACLPIIRGLFPQFKLSAGRVDNATYYGRTYQTTTSTSHTPLSPSLKSPLSEKFFAHQLEEIRSNKAPSLPATPHDNSEFYQGSLSPFAIEVRTDIDVENSGQSVRSYK</sequence>
<feature type="transmembrane region" description="Helical" evidence="6">
    <location>
        <begin position="66"/>
        <end position="85"/>
    </location>
</feature>
<evidence type="ECO:0000256" key="4">
    <source>
        <dbReference type="ARBA" id="ARBA00023136"/>
    </source>
</evidence>
<dbReference type="Proteomes" id="UP000000560">
    <property type="component" value="Chromosome VII"/>
</dbReference>
<dbReference type="GeneID" id="2875385"/>
<organism evidence="8 9">
    <name type="scientific">Emericella nidulans (strain FGSC A4 / ATCC 38163 / CBS 112.46 / NRRL 194 / M139)</name>
    <name type="common">Aspergillus nidulans</name>
    <dbReference type="NCBI Taxonomy" id="227321"/>
    <lineage>
        <taxon>Eukaryota</taxon>
        <taxon>Fungi</taxon>
        <taxon>Dikarya</taxon>
        <taxon>Ascomycota</taxon>
        <taxon>Pezizomycotina</taxon>
        <taxon>Eurotiomycetes</taxon>
        <taxon>Eurotiomycetidae</taxon>
        <taxon>Eurotiales</taxon>
        <taxon>Aspergillaceae</taxon>
        <taxon>Aspergillus</taxon>
        <taxon>Aspergillus subgen. Nidulantes</taxon>
    </lineage>
</organism>
<feature type="transmembrane region" description="Helical" evidence="6">
    <location>
        <begin position="183"/>
        <end position="203"/>
    </location>
</feature>
<dbReference type="OrthoDB" id="10017208at2759"/>
<dbReference type="InterPro" id="IPR052337">
    <property type="entry name" value="SAT4-like"/>
</dbReference>
<dbReference type="GO" id="GO:0016020">
    <property type="term" value="C:membrane"/>
    <property type="evidence" value="ECO:0007669"/>
    <property type="project" value="UniProtKB-SubCell"/>
</dbReference>
<proteinExistence type="inferred from homology"/>
<evidence type="ECO:0000313" key="8">
    <source>
        <dbReference type="EMBL" id="CBF85071.1"/>
    </source>
</evidence>
<comment type="subcellular location">
    <subcellularLocation>
        <location evidence="1">Membrane</location>
        <topology evidence="1">Multi-pass membrane protein</topology>
    </subcellularLocation>
</comment>
<evidence type="ECO:0000256" key="6">
    <source>
        <dbReference type="SAM" id="Phobius"/>
    </source>
</evidence>
<dbReference type="OMA" id="MIWGLQR"/>
<reference evidence="9" key="2">
    <citation type="journal article" date="2009" name="Fungal Genet. Biol.">
        <title>The 2008 update of the Aspergillus nidulans genome annotation: a community effort.</title>
        <authorList>
            <person name="Wortman J.R."/>
            <person name="Gilsenan J.M."/>
            <person name="Joardar V."/>
            <person name="Deegan J."/>
            <person name="Clutterbuck J."/>
            <person name="Andersen M.R."/>
            <person name="Archer D."/>
            <person name="Bencina M."/>
            <person name="Braus G."/>
            <person name="Coutinho P."/>
            <person name="von Dohren H."/>
            <person name="Doonan J."/>
            <person name="Driessen A.J."/>
            <person name="Durek P."/>
            <person name="Espeso E."/>
            <person name="Fekete E."/>
            <person name="Flipphi M."/>
            <person name="Estrada C.G."/>
            <person name="Geysens S."/>
            <person name="Goldman G."/>
            <person name="de Groot P.W."/>
            <person name="Hansen K."/>
            <person name="Harris S.D."/>
            <person name="Heinekamp T."/>
            <person name="Helmstaedt K."/>
            <person name="Henrissat B."/>
            <person name="Hofmann G."/>
            <person name="Homan T."/>
            <person name="Horio T."/>
            <person name="Horiuchi H."/>
            <person name="James S."/>
            <person name="Jones M."/>
            <person name="Karaffa L."/>
            <person name="Karanyi Z."/>
            <person name="Kato M."/>
            <person name="Keller N."/>
            <person name="Kelly D.E."/>
            <person name="Kiel J.A."/>
            <person name="Kim J.M."/>
            <person name="van der Klei I.J."/>
            <person name="Klis F.M."/>
            <person name="Kovalchuk A."/>
            <person name="Krasevec N."/>
            <person name="Kubicek C.P."/>
            <person name="Liu B."/>
            <person name="Maccabe A."/>
            <person name="Meyer V."/>
            <person name="Mirabito P."/>
            <person name="Miskei M."/>
            <person name="Mos M."/>
            <person name="Mullins J."/>
            <person name="Nelson D.R."/>
            <person name="Nielsen J."/>
            <person name="Oakley B.R."/>
            <person name="Osmani S.A."/>
            <person name="Pakula T."/>
            <person name="Paszewski A."/>
            <person name="Paulsen I."/>
            <person name="Pilsyk S."/>
            <person name="Pocsi I."/>
            <person name="Punt P.J."/>
            <person name="Ram A.F."/>
            <person name="Ren Q."/>
            <person name="Robellet X."/>
            <person name="Robson G."/>
            <person name="Seiboth B."/>
            <person name="van Solingen P."/>
            <person name="Specht T."/>
            <person name="Sun J."/>
            <person name="Taheri-Talesh N."/>
            <person name="Takeshita N."/>
            <person name="Ussery D."/>
            <person name="vanKuyk P.A."/>
            <person name="Visser H."/>
            <person name="van de Vondervoort P.J."/>
            <person name="de Vries R.P."/>
            <person name="Walton J."/>
            <person name="Xiang X."/>
            <person name="Xiong Y."/>
            <person name="Zeng A.P."/>
            <person name="Brandt B.W."/>
            <person name="Cornell M.J."/>
            <person name="van den Hondel C.A."/>
            <person name="Visser J."/>
            <person name="Oliver S.G."/>
            <person name="Turner G."/>
        </authorList>
    </citation>
    <scope>GENOME REANNOTATION</scope>
    <source>
        <strain evidence="9">FGSC A4 / ATCC 38163 / CBS 112.46 / NRRL 194 / M139</strain>
    </source>
</reference>
<dbReference type="KEGG" id="ani:ANIA_01540"/>
<feature type="transmembrane region" description="Helical" evidence="6">
    <location>
        <begin position="149"/>
        <end position="171"/>
    </location>
</feature>
<dbReference type="RefSeq" id="XP_659144.1">
    <property type="nucleotide sequence ID" value="XM_654052.1"/>
</dbReference>
<reference evidence="9" key="1">
    <citation type="journal article" date="2005" name="Nature">
        <title>Sequencing of Aspergillus nidulans and comparative analysis with A. fumigatus and A. oryzae.</title>
        <authorList>
            <person name="Galagan J.E."/>
            <person name="Calvo S.E."/>
            <person name="Cuomo C."/>
            <person name="Ma L.J."/>
            <person name="Wortman J.R."/>
            <person name="Batzoglou S."/>
            <person name="Lee S.I."/>
            <person name="Basturkmen M."/>
            <person name="Spevak C.C."/>
            <person name="Clutterbuck J."/>
            <person name="Kapitonov V."/>
            <person name="Jurka J."/>
            <person name="Scazzocchio C."/>
            <person name="Farman M."/>
            <person name="Butler J."/>
            <person name="Purcell S."/>
            <person name="Harris S."/>
            <person name="Braus G.H."/>
            <person name="Draht O."/>
            <person name="Busch S."/>
            <person name="D'Enfert C."/>
            <person name="Bouchier C."/>
            <person name="Goldman G.H."/>
            <person name="Bell-Pedersen D."/>
            <person name="Griffiths-Jones S."/>
            <person name="Doonan J.H."/>
            <person name="Yu J."/>
            <person name="Vienken K."/>
            <person name="Pain A."/>
            <person name="Freitag M."/>
            <person name="Selker E.U."/>
            <person name="Archer D.B."/>
            <person name="Penalva M.A."/>
            <person name="Oakley B.R."/>
            <person name="Momany M."/>
            <person name="Tanaka T."/>
            <person name="Kumagai T."/>
            <person name="Asai K."/>
            <person name="Machida M."/>
            <person name="Nierman W.C."/>
            <person name="Denning D.W."/>
            <person name="Caddick M."/>
            <person name="Hynes M."/>
            <person name="Paoletti M."/>
            <person name="Fischer R."/>
            <person name="Miller B."/>
            <person name="Dyer P."/>
            <person name="Sachs M.S."/>
            <person name="Osmani S.A."/>
            <person name="Birren B.W."/>
        </authorList>
    </citation>
    <scope>NUCLEOTIDE SEQUENCE [LARGE SCALE GENOMIC DNA]</scope>
    <source>
        <strain evidence="9">FGSC A4 / ATCC 38163 / CBS 112.46 / NRRL 194 / M139</strain>
    </source>
</reference>
<dbReference type="InterPro" id="IPR049326">
    <property type="entry name" value="Rhodopsin_dom_fungi"/>
</dbReference>
<comment type="similarity">
    <text evidence="5">Belongs to the SAT4 family.</text>
</comment>
<feature type="transmembrane region" description="Helical" evidence="6">
    <location>
        <begin position="34"/>
        <end position="54"/>
    </location>
</feature>
<gene>
    <name evidence="8" type="ORF">ANIA_01540</name>
</gene>
<keyword evidence="4 6" id="KW-0472">Membrane</keyword>
<dbReference type="PANTHER" id="PTHR33048">
    <property type="entry name" value="PTH11-LIKE INTEGRAL MEMBRANE PROTEIN (AFU_ORTHOLOGUE AFUA_5G11245)"/>
    <property type="match status" value="1"/>
</dbReference>
<feature type="domain" description="Rhodopsin" evidence="7">
    <location>
        <begin position="8"/>
        <end position="207"/>
    </location>
</feature>
<feature type="transmembrane region" description="Helical" evidence="6">
    <location>
        <begin position="117"/>
        <end position="137"/>
    </location>
</feature>
<evidence type="ECO:0000256" key="5">
    <source>
        <dbReference type="ARBA" id="ARBA00038359"/>
    </source>
</evidence>
<keyword evidence="2 6" id="KW-0812">Transmembrane</keyword>
<evidence type="ECO:0000259" key="7">
    <source>
        <dbReference type="Pfam" id="PF20684"/>
    </source>
</evidence>
<protein>
    <submittedName>
        <fullName evidence="8">Integral membrane protein (AFU_orthologue AFUA_8G05510)</fullName>
    </submittedName>
</protein>
<name>Q5BD40_EMENI</name>
<evidence type="ECO:0000256" key="1">
    <source>
        <dbReference type="ARBA" id="ARBA00004141"/>
    </source>
</evidence>
<accession>C8VMX7</accession>
<keyword evidence="3 6" id="KW-1133">Transmembrane helix</keyword>
<evidence type="ECO:0000313" key="9">
    <source>
        <dbReference type="Proteomes" id="UP000000560"/>
    </source>
</evidence>
<dbReference type="HOGENOM" id="CLU_028200_0_1_1"/>
<accession>Q5BD40</accession>
<dbReference type="Pfam" id="PF20684">
    <property type="entry name" value="Fung_rhodopsin"/>
    <property type="match status" value="1"/>
</dbReference>
<evidence type="ECO:0000256" key="2">
    <source>
        <dbReference type="ARBA" id="ARBA00022692"/>
    </source>
</evidence>
<keyword evidence="9" id="KW-1185">Reference proteome</keyword>
<dbReference type="eggNOG" id="ENOG502SMQG">
    <property type="taxonomic scope" value="Eukaryota"/>
</dbReference>
<dbReference type="PANTHER" id="PTHR33048:SF163">
    <property type="entry name" value="INTEGRAL MEMBRANE PROTEIN (AFU_ORTHOLOGUE AFUA_8G05510)"/>
    <property type="match status" value="1"/>
</dbReference>
<dbReference type="InParanoid" id="Q5BD40"/>
<dbReference type="EMBL" id="BN001307">
    <property type="protein sequence ID" value="CBF85071.1"/>
    <property type="molecule type" value="Genomic_DNA"/>
</dbReference>
<evidence type="ECO:0000256" key="3">
    <source>
        <dbReference type="ARBA" id="ARBA00022989"/>
    </source>
</evidence>
<dbReference type="AlphaFoldDB" id="Q5BD40"/>